<feature type="region of interest" description="Disordered" evidence="1">
    <location>
        <begin position="256"/>
        <end position="276"/>
    </location>
</feature>
<feature type="region of interest" description="Disordered" evidence="1">
    <location>
        <begin position="172"/>
        <end position="200"/>
    </location>
</feature>
<dbReference type="Proteomes" id="UP000270094">
    <property type="component" value="Unassembled WGS sequence"/>
</dbReference>
<organism evidence="2 3">
    <name type="scientific">Strongylus vulgaris</name>
    <name type="common">Blood worm</name>
    <dbReference type="NCBI Taxonomy" id="40348"/>
    <lineage>
        <taxon>Eukaryota</taxon>
        <taxon>Metazoa</taxon>
        <taxon>Ecdysozoa</taxon>
        <taxon>Nematoda</taxon>
        <taxon>Chromadorea</taxon>
        <taxon>Rhabditida</taxon>
        <taxon>Rhabditina</taxon>
        <taxon>Rhabditomorpha</taxon>
        <taxon>Strongyloidea</taxon>
        <taxon>Strongylidae</taxon>
        <taxon>Strongylus</taxon>
    </lineage>
</organism>
<reference evidence="2 3" key="1">
    <citation type="submission" date="2018-11" db="EMBL/GenBank/DDBJ databases">
        <authorList>
            <consortium name="Pathogen Informatics"/>
        </authorList>
    </citation>
    <scope>NUCLEOTIDE SEQUENCE [LARGE SCALE GENOMIC DNA]</scope>
</reference>
<proteinExistence type="predicted"/>
<dbReference type="OrthoDB" id="5854880at2759"/>
<accession>A0A3P7JK86</accession>
<name>A0A3P7JK86_STRVU</name>
<dbReference type="EMBL" id="UYYB01107769">
    <property type="protein sequence ID" value="VDM80219.1"/>
    <property type="molecule type" value="Genomic_DNA"/>
</dbReference>
<sequence>MLGVGSPDAQLRVAPVRTPTHCLMQSLCGFLIYKGQIACGESLGSPGKAEYGEKFYRLYNMAVSTKADLHAVLEAAGRDNYHVIALQEIKTRKTDVSQVSDGTLINRGEKVPSRNVGGVRFVVHPSVVHLFDSHEILSPRLAILRLRPLHRKANLMLFMRIWRKSSAKKTPSISSSVSMRKSGYQKKGSTGSGDLDQDSGMRITPVVDTEVTQQYVRDRRWCSLDSQWYHPSAVAQIIASFEQKCDSAESWKRRSAPMLEEGEKSYMTAGRAPDLL</sequence>
<evidence type="ECO:0008006" key="4">
    <source>
        <dbReference type="Google" id="ProtNLM"/>
    </source>
</evidence>
<evidence type="ECO:0000313" key="3">
    <source>
        <dbReference type="Proteomes" id="UP000270094"/>
    </source>
</evidence>
<evidence type="ECO:0000256" key="1">
    <source>
        <dbReference type="SAM" id="MobiDB-lite"/>
    </source>
</evidence>
<gene>
    <name evidence="2" type="ORF">SVUK_LOCUS15217</name>
</gene>
<keyword evidence="3" id="KW-1185">Reference proteome</keyword>
<dbReference type="AlphaFoldDB" id="A0A3P7JK86"/>
<evidence type="ECO:0000313" key="2">
    <source>
        <dbReference type="EMBL" id="VDM80219.1"/>
    </source>
</evidence>
<protein>
    <recommendedName>
        <fullName evidence="4">Endonuclease/exonuclease/phosphatase domain-containing protein</fullName>
    </recommendedName>
</protein>